<feature type="region of interest" description="Disordered" evidence="2">
    <location>
        <begin position="372"/>
        <end position="403"/>
    </location>
</feature>
<dbReference type="EMBL" id="AZBU02000004">
    <property type="protein sequence ID" value="TKR82071.1"/>
    <property type="molecule type" value="Genomic_DNA"/>
</dbReference>
<keyword evidence="5" id="KW-1185">Reference proteome</keyword>
<protein>
    <recommendedName>
        <fullName evidence="3">Rap-GAP domain-containing protein</fullName>
    </recommendedName>
</protein>
<dbReference type="InterPro" id="IPR000331">
    <property type="entry name" value="Rap/Ran_GAP_dom"/>
</dbReference>
<dbReference type="GO" id="GO:0033596">
    <property type="term" value="C:TSC1-TSC2 complex"/>
    <property type="evidence" value="ECO:0007669"/>
    <property type="project" value="TreeGrafter"/>
</dbReference>
<dbReference type="Proteomes" id="UP000298663">
    <property type="component" value="Unassembled WGS sequence"/>
</dbReference>
<dbReference type="PANTHER" id="PTHR10063">
    <property type="entry name" value="TUBERIN"/>
    <property type="match status" value="1"/>
</dbReference>
<feature type="region of interest" description="Disordered" evidence="2">
    <location>
        <begin position="21"/>
        <end position="42"/>
    </location>
</feature>
<evidence type="ECO:0000313" key="5">
    <source>
        <dbReference type="Proteomes" id="UP000298663"/>
    </source>
</evidence>
<dbReference type="Pfam" id="PF02145">
    <property type="entry name" value="Rap_GAP"/>
    <property type="match status" value="1"/>
</dbReference>
<feature type="compositionally biased region" description="Basic and acidic residues" evidence="2">
    <location>
        <begin position="21"/>
        <end position="33"/>
    </location>
</feature>
<organism evidence="4 5">
    <name type="scientific">Steinernema carpocapsae</name>
    <name type="common">Entomopathogenic nematode</name>
    <dbReference type="NCBI Taxonomy" id="34508"/>
    <lineage>
        <taxon>Eukaryota</taxon>
        <taxon>Metazoa</taxon>
        <taxon>Ecdysozoa</taxon>
        <taxon>Nematoda</taxon>
        <taxon>Chromadorea</taxon>
        <taxon>Rhabditida</taxon>
        <taxon>Tylenchina</taxon>
        <taxon>Panagrolaimomorpha</taxon>
        <taxon>Strongyloidoidea</taxon>
        <taxon>Steinernematidae</taxon>
        <taxon>Steinernema</taxon>
    </lineage>
</organism>
<comment type="caution">
    <text evidence="4">The sequence shown here is derived from an EMBL/GenBank/DDBJ whole genome shotgun (WGS) entry which is preliminary data.</text>
</comment>
<reference evidence="4 5" key="1">
    <citation type="journal article" date="2015" name="Genome Biol.">
        <title>Comparative genomics of Steinernema reveals deeply conserved gene regulatory networks.</title>
        <authorList>
            <person name="Dillman A.R."/>
            <person name="Macchietto M."/>
            <person name="Porter C.F."/>
            <person name="Rogers A."/>
            <person name="Williams B."/>
            <person name="Antoshechkin I."/>
            <person name="Lee M.M."/>
            <person name="Goodwin Z."/>
            <person name="Lu X."/>
            <person name="Lewis E.E."/>
            <person name="Goodrich-Blair H."/>
            <person name="Stock S.P."/>
            <person name="Adams B.J."/>
            <person name="Sternberg P.W."/>
            <person name="Mortazavi A."/>
        </authorList>
    </citation>
    <scope>NUCLEOTIDE SEQUENCE [LARGE SCALE GENOMIC DNA]</scope>
    <source>
        <strain evidence="4 5">ALL</strain>
    </source>
</reference>
<evidence type="ECO:0000313" key="4">
    <source>
        <dbReference type="EMBL" id="TKR82071.1"/>
    </source>
</evidence>
<dbReference type="GO" id="GO:0046627">
    <property type="term" value="P:negative regulation of insulin receptor signaling pathway"/>
    <property type="evidence" value="ECO:0007669"/>
    <property type="project" value="TreeGrafter"/>
</dbReference>
<dbReference type="GO" id="GO:0005096">
    <property type="term" value="F:GTPase activator activity"/>
    <property type="evidence" value="ECO:0007669"/>
    <property type="project" value="UniProtKB-KW"/>
</dbReference>
<dbReference type="Gene3D" id="3.40.50.11210">
    <property type="entry name" value="Rap/Ran-GAP"/>
    <property type="match status" value="1"/>
</dbReference>
<dbReference type="AlphaFoldDB" id="A0A4U5NHF2"/>
<feature type="compositionally biased region" description="Low complexity" evidence="2">
    <location>
        <begin position="381"/>
        <end position="395"/>
    </location>
</feature>
<dbReference type="PANTHER" id="PTHR10063:SF0">
    <property type="entry name" value="TUBERIN"/>
    <property type="match status" value="1"/>
</dbReference>
<dbReference type="OrthoDB" id="3800936at2759"/>
<evidence type="ECO:0000259" key="3">
    <source>
        <dbReference type="PROSITE" id="PS50085"/>
    </source>
</evidence>
<proteinExistence type="predicted"/>
<dbReference type="PROSITE" id="PS50085">
    <property type="entry name" value="RAPGAP"/>
    <property type="match status" value="1"/>
</dbReference>
<keyword evidence="1" id="KW-0343">GTPase activation</keyword>
<feature type="domain" description="Rap-GAP" evidence="3">
    <location>
        <begin position="184"/>
        <end position="403"/>
    </location>
</feature>
<dbReference type="GO" id="GO:0051898">
    <property type="term" value="P:negative regulation of phosphatidylinositol 3-kinase/protein kinase B signal transduction"/>
    <property type="evidence" value="ECO:0007669"/>
    <property type="project" value="TreeGrafter"/>
</dbReference>
<name>A0A4U5NHF2_STECR</name>
<dbReference type="GO" id="GO:0030178">
    <property type="term" value="P:negative regulation of Wnt signaling pathway"/>
    <property type="evidence" value="ECO:0007669"/>
    <property type="project" value="TreeGrafter"/>
</dbReference>
<dbReference type="GO" id="GO:0005634">
    <property type="term" value="C:nucleus"/>
    <property type="evidence" value="ECO:0007669"/>
    <property type="project" value="InterPro"/>
</dbReference>
<accession>A0A4U5NHF2</accession>
<gene>
    <name evidence="4" type="ORF">L596_015847</name>
</gene>
<dbReference type="InterPro" id="IPR035974">
    <property type="entry name" value="Rap/Ran-GAP_sf"/>
</dbReference>
<feature type="region of interest" description="Disordered" evidence="2">
    <location>
        <begin position="85"/>
        <end position="109"/>
    </location>
</feature>
<dbReference type="STRING" id="34508.A0A4U5NHF2"/>
<evidence type="ECO:0000256" key="2">
    <source>
        <dbReference type="SAM" id="MobiDB-lite"/>
    </source>
</evidence>
<dbReference type="InterPro" id="IPR027107">
    <property type="entry name" value="Tuberin/Ral-act_asu"/>
</dbReference>
<evidence type="ECO:0000256" key="1">
    <source>
        <dbReference type="ARBA" id="ARBA00022468"/>
    </source>
</evidence>
<dbReference type="GO" id="GO:0032007">
    <property type="term" value="P:negative regulation of TOR signaling"/>
    <property type="evidence" value="ECO:0007669"/>
    <property type="project" value="TreeGrafter"/>
</dbReference>
<dbReference type="GO" id="GO:0051726">
    <property type="term" value="P:regulation of cell cycle"/>
    <property type="evidence" value="ECO:0007669"/>
    <property type="project" value="TreeGrafter"/>
</dbReference>
<dbReference type="GO" id="GO:0051056">
    <property type="term" value="P:regulation of small GTPase mediated signal transduction"/>
    <property type="evidence" value="ECO:0007669"/>
    <property type="project" value="InterPro"/>
</dbReference>
<sequence>MSKHACFRRFLSTRADRNVREDVAHVRTPESRRSSHASTSGALGEQAEAFFGRREVEGVLGSSTKALHNLDDSSVVLSGRKRRAEHRNAAPGEVQNIGTPLPARSESDENTELEQPVIEYVQIIVRHIHGKQTYVMRTFENLPADFHQLNLPSTNAHSLLQHLTLNSNALQIAPSLREQAARNLRNLDRVPDKEYHAVGVIYVGEGQTYEQEILANRFGSVRYVQFLRLLGKVIPLDKCPGGLTPKDGGHFTYENSDAITQTVFLVATLMPTNEHDPQCNNKKRVINNNFVSIVFNESRRPYKLGTVCGQFGHVALEVVPHDESTVLIRVIARPEIACCMAMSRAYLPDKDAVQLLRKMVIRAQLSVNVWHSQKESGGGARRSSATPSTDSARSARSARRANA</sequence>
<dbReference type="SUPFAM" id="SSF111347">
    <property type="entry name" value="Rap/Ran-GAP"/>
    <property type="match status" value="1"/>
</dbReference>
<reference evidence="4 5" key="2">
    <citation type="journal article" date="2019" name="G3 (Bethesda)">
        <title>Hybrid Assembly of the Genome of the Entomopathogenic Nematode Steinernema carpocapsae Identifies the X-Chromosome.</title>
        <authorList>
            <person name="Serra L."/>
            <person name="Macchietto M."/>
            <person name="Macias-Munoz A."/>
            <person name="McGill C.J."/>
            <person name="Rodriguez I.M."/>
            <person name="Rodriguez B."/>
            <person name="Murad R."/>
            <person name="Mortazavi A."/>
        </authorList>
    </citation>
    <scope>NUCLEOTIDE SEQUENCE [LARGE SCALE GENOMIC DNA]</scope>
    <source>
        <strain evidence="4 5">ALL</strain>
    </source>
</reference>